<gene>
    <name evidence="3" type="ORF">SVIM_LOCUS398446</name>
</gene>
<feature type="transmembrane region" description="Helical" evidence="1">
    <location>
        <begin position="44"/>
        <end position="65"/>
    </location>
</feature>
<evidence type="ECO:0000256" key="1">
    <source>
        <dbReference type="SAM" id="Phobius"/>
    </source>
</evidence>
<accession>A0A6N2MNI1</accession>
<name>A0A6N2MNI1_SALVM</name>
<dbReference type="AlphaFoldDB" id="A0A6N2MNI1"/>
<dbReference type="EMBL" id="CAADRP010001907">
    <property type="protein sequence ID" value="VFU55813.1"/>
    <property type="molecule type" value="Genomic_DNA"/>
</dbReference>
<organism evidence="3">
    <name type="scientific">Salix viminalis</name>
    <name type="common">Common osier</name>
    <name type="synonym">Basket willow</name>
    <dbReference type="NCBI Taxonomy" id="40686"/>
    <lineage>
        <taxon>Eukaryota</taxon>
        <taxon>Viridiplantae</taxon>
        <taxon>Streptophyta</taxon>
        <taxon>Embryophyta</taxon>
        <taxon>Tracheophyta</taxon>
        <taxon>Spermatophyta</taxon>
        <taxon>Magnoliopsida</taxon>
        <taxon>eudicotyledons</taxon>
        <taxon>Gunneridae</taxon>
        <taxon>Pentapetalae</taxon>
        <taxon>rosids</taxon>
        <taxon>fabids</taxon>
        <taxon>Malpighiales</taxon>
        <taxon>Salicaceae</taxon>
        <taxon>Saliceae</taxon>
        <taxon>Salix</taxon>
    </lineage>
</organism>
<evidence type="ECO:0000259" key="2">
    <source>
        <dbReference type="Pfam" id="PF02517"/>
    </source>
</evidence>
<dbReference type="InterPro" id="IPR003675">
    <property type="entry name" value="Rce1/LyrA-like_dom"/>
</dbReference>
<keyword evidence="1" id="KW-0812">Transmembrane</keyword>
<dbReference type="Pfam" id="PF02517">
    <property type="entry name" value="Rce1-like"/>
    <property type="match status" value="1"/>
</dbReference>
<keyword evidence="1" id="KW-1133">Transmembrane helix</keyword>
<evidence type="ECO:0000313" key="3">
    <source>
        <dbReference type="EMBL" id="VFU55813.1"/>
    </source>
</evidence>
<keyword evidence="1" id="KW-0472">Membrane</keyword>
<protein>
    <recommendedName>
        <fullName evidence="2">CAAX prenyl protease 2/Lysostaphin resistance protein A-like domain-containing protein</fullName>
    </recommendedName>
</protein>
<proteinExistence type="predicted"/>
<sequence length="89" mass="9694">MECLGTSFPRCTATPLWNGLEECPASCHHIWRSASWEMVESTHLLATFVGFVYGFATIVSSSLVVPMASHALNNLAGGLLWRLTSKPAK</sequence>
<feature type="domain" description="CAAX prenyl protease 2/Lysostaphin resistance protein A-like" evidence="2">
    <location>
        <begin position="36"/>
        <end position="75"/>
    </location>
</feature>
<reference evidence="3" key="1">
    <citation type="submission" date="2019-03" db="EMBL/GenBank/DDBJ databases">
        <authorList>
            <person name="Mank J."/>
            <person name="Almeida P."/>
        </authorList>
    </citation>
    <scope>NUCLEOTIDE SEQUENCE</scope>
    <source>
        <strain evidence="3">78183</strain>
    </source>
</reference>